<comment type="caution">
    <text evidence="2">The sequence shown here is derived from an EMBL/GenBank/DDBJ whole genome shotgun (WGS) entry which is preliminary data.</text>
</comment>
<evidence type="ECO:0000259" key="1">
    <source>
        <dbReference type="PROSITE" id="PS51819"/>
    </source>
</evidence>
<reference evidence="3" key="1">
    <citation type="journal article" date="2019" name="Int. J. Syst. Evol. Microbiol.">
        <title>The Global Catalogue of Microorganisms (GCM) 10K type strain sequencing project: providing services to taxonomists for standard genome sequencing and annotation.</title>
        <authorList>
            <consortium name="The Broad Institute Genomics Platform"/>
            <consortium name="The Broad Institute Genome Sequencing Center for Infectious Disease"/>
            <person name="Wu L."/>
            <person name="Ma J."/>
        </authorList>
    </citation>
    <scope>NUCLEOTIDE SEQUENCE [LARGE SCALE GENOMIC DNA]</scope>
    <source>
        <strain evidence="3">NBRC 112416</strain>
    </source>
</reference>
<dbReference type="InterPro" id="IPR029068">
    <property type="entry name" value="Glyas_Bleomycin-R_OHBP_Dase"/>
</dbReference>
<dbReference type="PANTHER" id="PTHR35006">
    <property type="entry name" value="GLYOXALASE FAMILY PROTEIN (AFU_ORTHOLOGUE AFUA_5G14830)"/>
    <property type="match status" value="1"/>
</dbReference>
<sequence>MLGHLSICVKDITRAATFYDAALAPLGVVRMWTDADAIGYGPAGRRSEPLKIIETSGAAPPGEGFHLAFNAPDHAAVDAFHAAGIANGGTDNGPPGLRPHYSPTFYAAFVIDPDGWRLEAVHQVHD</sequence>
<evidence type="ECO:0000313" key="2">
    <source>
        <dbReference type="EMBL" id="GLQ52786.1"/>
    </source>
</evidence>
<proteinExistence type="predicted"/>
<dbReference type="RefSeq" id="WP_284338258.1">
    <property type="nucleotide sequence ID" value="NZ_BSNS01000001.1"/>
</dbReference>
<dbReference type="Proteomes" id="UP001156691">
    <property type="component" value="Unassembled WGS sequence"/>
</dbReference>
<feature type="domain" description="VOC" evidence="1">
    <location>
        <begin position="1"/>
        <end position="123"/>
    </location>
</feature>
<dbReference type="Pfam" id="PF00903">
    <property type="entry name" value="Glyoxalase"/>
    <property type="match status" value="1"/>
</dbReference>
<dbReference type="InterPro" id="IPR004360">
    <property type="entry name" value="Glyas_Fos-R_dOase_dom"/>
</dbReference>
<protein>
    <submittedName>
        <fullName evidence="2">Glyoxalase</fullName>
    </submittedName>
</protein>
<dbReference type="InterPro" id="IPR037523">
    <property type="entry name" value="VOC_core"/>
</dbReference>
<dbReference type="CDD" id="cd07262">
    <property type="entry name" value="VOC_like"/>
    <property type="match status" value="1"/>
</dbReference>
<dbReference type="Gene3D" id="3.10.180.10">
    <property type="entry name" value="2,3-Dihydroxybiphenyl 1,2-Dioxygenase, domain 1"/>
    <property type="match status" value="1"/>
</dbReference>
<dbReference type="PANTHER" id="PTHR35006:SF2">
    <property type="entry name" value="GLYOXALASE FAMILY PROTEIN (AFU_ORTHOLOGUE AFUA_5G14830)"/>
    <property type="match status" value="1"/>
</dbReference>
<dbReference type="EMBL" id="BSNS01000001">
    <property type="protein sequence ID" value="GLQ52786.1"/>
    <property type="molecule type" value="Genomic_DNA"/>
</dbReference>
<organism evidence="2 3">
    <name type="scientific">Devosia nitrariae</name>
    <dbReference type="NCBI Taxonomy" id="2071872"/>
    <lineage>
        <taxon>Bacteria</taxon>
        <taxon>Pseudomonadati</taxon>
        <taxon>Pseudomonadota</taxon>
        <taxon>Alphaproteobacteria</taxon>
        <taxon>Hyphomicrobiales</taxon>
        <taxon>Devosiaceae</taxon>
        <taxon>Devosia</taxon>
    </lineage>
</organism>
<accession>A0ABQ5VZ61</accession>
<dbReference type="SUPFAM" id="SSF54593">
    <property type="entry name" value="Glyoxalase/Bleomycin resistance protein/Dihydroxybiphenyl dioxygenase"/>
    <property type="match status" value="1"/>
</dbReference>
<dbReference type="PROSITE" id="PS51819">
    <property type="entry name" value="VOC"/>
    <property type="match status" value="1"/>
</dbReference>
<gene>
    <name evidence="2" type="ORF">GCM10010862_00440</name>
</gene>
<evidence type="ECO:0000313" key="3">
    <source>
        <dbReference type="Proteomes" id="UP001156691"/>
    </source>
</evidence>
<name>A0ABQ5VZ61_9HYPH</name>
<keyword evidence="3" id="KW-1185">Reference proteome</keyword>